<feature type="transmembrane region" description="Helical" evidence="1">
    <location>
        <begin position="27"/>
        <end position="47"/>
    </location>
</feature>
<proteinExistence type="predicted"/>
<gene>
    <name evidence="2" type="ORF">Pla110_24430</name>
</gene>
<protein>
    <submittedName>
        <fullName evidence="2">Uncharacterized protein</fullName>
    </submittedName>
</protein>
<dbReference type="RefSeq" id="WP_144995961.1">
    <property type="nucleotide sequence ID" value="NZ_CP036281.1"/>
</dbReference>
<keyword evidence="1" id="KW-1133">Transmembrane helix</keyword>
<dbReference type="EMBL" id="CP036281">
    <property type="protein sequence ID" value="QDU80711.1"/>
    <property type="molecule type" value="Genomic_DNA"/>
</dbReference>
<reference evidence="2 3" key="1">
    <citation type="submission" date="2019-02" db="EMBL/GenBank/DDBJ databases">
        <title>Deep-cultivation of Planctomycetes and their phenomic and genomic characterization uncovers novel biology.</title>
        <authorList>
            <person name="Wiegand S."/>
            <person name="Jogler M."/>
            <person name="Boedeker C."/>
            <person name="Pinto D."/>
            <person name="Vollmers J."/>
            <person name="Rivas-Marin E."/>
            <person name="Kohn T."/>
            <person name="Peeters S.H."/>
            <person name="Heuer A."/>
            <person name="Rast P."/>
            <person name="Oberbeckmann S."/>
            <person name="Bunk B."/>
            <person name="Jeske O."/>
            <person name="Meyerdierks A."/>
            <person name="Storesund J.E."/>
            <person name="Kallscheuer N."/>
            <person name="Luecker S."/>
            <person name="Lage O.M."/>
            <person name="Pohl T."/>
            <person name="Merkel B.J."/>
            <person name="Hornburger P."/>
            <person name="Mueller R.-W."/>
            <person name="Bruemmer F."/>
            <person name="Labrenz M."/>
            <person name="Spormann A.M."/>
            <person name="Op den Camp H."/>
            <person name="Overmann J."/>
            <person name="Amann R."/>
            <person name="Jetten M.S.M."/>
            <person name="Mascher T."/>
            <person name="Medema M.H."/>
            <person name="Devos D.P."/>
            <person name="Kaster A.-K."/>
            <person name="Ovreas L."/>
            <person name="Rohde M."/>
            <person name="Galperin M.Y."/>
            <person name="Jogler C."/>
        </authorList>
    </citation>
    <scope>NUCLEOTIDE SEQUENCE [LARGE SCALE GENOMIC DNA]</scope>
    <source>
        <strain evidence="2 3">Pla110</strain>
    </source>
</reference>
<sequence>MALCKNYSLGHNWGSTVTDRRKEGTDLWMWAYFLLAAVVVIFLWWIVGYYPIHKYGSTPDAGTYGDSFGFVNSLFSGLALAGVIVAIMLQRKDLQIQSETLAKSADEAEKLAELTKEQTAINRKMLEIETAKARPFIKAHIQFHTNRPEGKQAHLVIKPSAPIDIMFAYPDNLYDETKTFIGTLRIGPDESKRVAHILLPKLGTFKMTLEYVLQNGLLDKQTFLIDTDGRDVTNADLLTAQQVRFKELTGTAMTSLPTSSIMLESDATED</sequence>
<name>A0A518CNA1_9PLAN</name>
<keyword evidence="1" id="KW-0472">Membrane</keyword>
<dbReference type="OrthoDB" id="292852at2"/>
<keyword evidence="1" id="KW-0812">Transmembrane</keyword>
<organism evidence="2 3">
    <name type="scientific">Polystyrenella longa</name>
    <dbReference type="NCBI Taxonomy" id="2528007"/>
    <lineage>
        <taxon>Bacteria</taxon>
        <taxon>Pseudomonadati</taxon>
        <taxon>Planctomycetota</taxon>
        <taxon>Planctomycetia</taxon>
        <taxon>Planctomycetales</taxon>
        <taxon>Planctomycetaceae</taxon>
        <taxon>Polystyrenella</taxon>
    </lineage>
</organism>
<accession>A0A518CNA1</accession>
<dbReference type="Proteomes" id="UP000317178">
    <property type="component" value="Chromosome"/>
</dbReference>
<evidence type="ECO:0000313" key="3">
    <source>
        <dbReference type="Proteomes" id="UP000317178"/>
    </source>
</evidence>
<evidence type="ECO:0000313" key="2">
    <source>
        <dbReference type="EMBL" id="QDU80711.1"/>
    </source>
</evidence>
<feature type="transmembrane region" description="Helical" evidence="1">
    <location>
        <begin position="67"/>
        <end position="89"/>
    </location>
</feature>
<keyword evidence="3" id="KW-1185">Reference proteome</keyword>
<dbReference type="KEGG" id="plon:Pla110_24430"/>
<evidence type="ECO:0000256" key="1">
    <source>
        <dbReference type="SAM" id="Phobius"/>
    </source>
</evidence>
<dbReference type="AlphaFoldDB" id="A0A518CNA1"/>